<sequence length="79" mass="8731">MEVEGSVDTGGLKGMGGGCRRGAFWHKQIFSFLLSFNFQFPPSLTTTGLRPSPFPSSFERWAKLLTRQDSCFTAPPCLV</sequence>
<dbReference type="Proteomes" id="UP000324222">
    <property type="component" value="Unassembled WGS sequence"/>
</dbReference>
<comment type="caution">
    <text evidence="1">The sequence shown here is derived from an EMBL/GenBank/DDBJ whole genome shotgun (WGS) entry which is preliminary data.</text>
</comment>
<name>A0A5B7IIF9_PORTR</name>
<gene>
    <name evidence="1" type="ORF">E2C01_078969</name>
</gene>
<keyword evidence="2" id="KW-1185">Reference proteome</keyword>
<dbReference type="EMBL" id="VSRR010064871">
    <property type="protein sequence ID" value="MPC84240.1"/>
    <property type="molecule type" value="Genomic_DNA"/>
</dbReference>
<proteinExistence type="predicted"/>
<accession>A0A5B7IIF9</accession>
<protein>
    <submittedName>
        <fullName evidence="1">Uncharacterized protein</fullName>
    </submittedName>
</protein>
<evidence type="ECO:0000313" key="2">
    <source>
        <dbReference type="Proteomes" id="UP000324222"/>
    </source>
</evidence>
<dbReference type="AlphaFoldDB" id="A0A5B7IIF9"/>
<evidence type="ECO:0000313" key="1">
    <source>
        <dbReference type="EMBL" id="MPC84240.1"/>
    </source>
</evidence>
<reference evidence="1 2" key="1">
    <citation type="submission" date="2019-05" db="EMBL/GenBank/DDBJ databases">
        <title>Another draft genome of Portunus trituberculatus and its Hox gene families provides insights of decapod evolution.</title>
        <authorList>
            <person name="Jeong J.-H."/>
            <person name="Song I."/>
            <person name="Kim S."/>
            <person name="Choi T."/>
            <person name="Kim D."/>
            <person name="Ryu S."/>
            <person name="Kim W."/>
        </authorList>
    </citation>
    <scope>NUCLEOTIDE SEQUENCE [LARGE SCALE GENOMIC DNA]</scope>
    <source>
        <tissue evidence="1">Muscle</tissue>
    </source>
</reference>
<organism evidence="1 2">
    <name type="scientific">Portunus trituberculatus</name>
    <name type="common">Swimming crab</name>
    <name type="synonym">Neptunus trituberculatus</name>
    <dbReference type="NCBI Taxonomy" id="210409"/>
    <lineage>
        <taxon>Eukaryota</taxon>
        <taxon>Metazoa</taxon>
        <taxon>Ecdysozoa</taxon>
        <taxon>Arthropoda</taxon>
        <taxon>Crustacea</taxon>
        <taxon>Multicrustacea</taxon>
        <taxon>Malacostraca</taxon>
        <taxon>Eumalacostraca</taxon>
        <taxon>Eucarida</taxon>
        <taxon>Decapoda</taxon>
        <taxon>Pleocyemata</taxon>
        <taxon>Brachyura</taxon>
        <taxon>Eubrachyura</taxon>
        <taxon>Portunoidea</taxon>
        <taxon>Portunidae</taxon>
        <taxon>Portuninae</taxon>
        <taxon>Portunus</taxon>
    </lineage>
</organism>